<evidence type="ECO:0000259" key="6">
    <source>
        <dbReference type="SMART" id="SM01332"/>
    </source>
</evidence>
<comment type="similarity">
    <text evidence="4">Belongs to the cyclin family.</text>
</comment>
<keyword evidence="8" id="KW-1185">Reference proteome</keyword>
<dbReference type="STRING" id="1890364.A0A2P6NXA1"/>
<dbReference type="FunFam" id="1.10.472.10:FF:000001">
    <property type="entry name" value="G2/mitotic-specific cyclin"/>
    <property type="match status" value="1"/>
</dbReference>
<dbReference type="GO" id="GO:0044772">
    <property type="term" value="P:mitotic cell cycle phase transition"/>
    <property type="evidence" value="ECO:0007669"/>
    <property type="project" value="InterPro"/>
</dbReference>
<dbReference type="InterPro" id="IPR036915">
    <property type="entry name" value="Cyclin-like_sf"/>
</dbReference>
<protein>
    <submittedName>
        <fullName evidence="7">Uncharacterized protein</fullName>
    </submittedName>
</protein>
<dbReference type="InterPro" id="IPR039361">
    <property type="entry name" value="Cyclin"/>
</dbReference>
<dbReference type="AlphaFoldDB" id="A0A2P6NXA1"/>
<gene>
    <name evidence="7" type="ORF">PROFUN_02988</name>
</gene>
<dbReference type="OrthoDB" id="27667at2759"/>
<dbReference type="PIRSF" id="PIRSF001771">
    <property type="entry name" value="Cyclin_A_B_D_E"/>
    <property type="match status" value="1"/>
</dbReference>
<dbReference type="SMART" id="SM00385">
    <property type="entry name" value="CYCLIN"/>
    <property type="match status" value="2"/>
</dbReference>
<feature type="domain" description="Cyclin C-terminal" evidence="6">
    <location>
        <begin position="176"/>
        <end position="300"/>
    </location>
</feature>
<dbReference type="EMBL" id="MDYQ01000009">
    <property type="protein sequence ID" value="PRP88577.1"/>
    <property type="molecule type" value="Genomic_DNA"/>
</dbReference>
<evidence type="ECO:0000313" key="8">
    <source>
        <dbReference type="Proteomes" id="UP000241769"/>
    </source>
</evidence>
<dbReference type="PROSITE" id="PS00292">
    <property type="entry name" value="CYCLINS"/>
    <property type="match status" value="1"/>
</dbReference>
<dbReference type="Pfam" id="PF02984">
    <property type="entry name" value="Cyclin_C"/>
    <property type="match status" value="1"/>
</dbReference>
<dbReference type="SMART" id="SM01332">
    <property type="entry name" value="Cyclin_C"/>
    <property type="match status" value="1"/>
</dbReference>
<dbReference type="InterPro" id="IPR048258">
    <property type="entry name" value="Cyclins_cyclin-box"/>
</dbReference>
<reference evidence="7 8" key="1">
    <citation type="journal article" date="2018" name="Genome Biol. Evol.">
        <title>Multiple Roots of Fruiting Body Formation in Amoebozoa.</title>
        <authorList>
            <person name="Hillmann F."/>
            <person name="Forbes G."/>
            <person name="Novohradska S."/>
            <person name="Ferling I."/>
            <person name="Riege K."/>
            <person name="Groth M."/>
            <person name="Westermann M."/>
            <person name="Marz M."/>
            <person name="Spaller T."/>
            <person name="Winckler T."/>
            <person name="Schaap P."/>
            <person name="Glockner G."/>
        </authorList>
    </citation>
    <scope>NUCLEOTIDE SEQUENCE [LARGE SCALE GENOMIC DNA]</scope>
    <source>
        <strain evidence="7 8">Jena</strain>
    </source>
</reference>
<dbReference type="Proteomes" id="UP000241769">
    <property type="component" value="Unassembled WGS sequence"/>
</dbReference>
<evidence type="ECO:0000256" key="1">
    <source>
        <dbReference type="ARBA" id="ARBA00022618"/>
    </source>
</evidence>
<name>A0A2P6NXA1_9EUKA</name>
<evidence type="ECO:0000256" key="4">
    <source>
        <dbReference type="RuleBase" id="RU000383"/>
    </source>
</evidence>
<comment type="caution">
    <text evidence="7">The sequence shown here is derived from an EMBL/GenBank/DDBJ whole genome shotgun (WGS) entry which is preliminary data.</text>
</comment>
<evidence type="ECO:0000259" key="5">
    <source>
        <dbReference type="SMART" id="SM00385"/>
    </source>
</evidence>
<dbReference type="InterPro" id="IPR006671">
    <property type="entry name" value="Cyclin_N"/>
</dbReference>
<evidence type="ECO:0000256" key="2">
    <source>
        <dbReference type="ARBA" id="ARBA00023127"/>
    </source>
</evidence>
<dbReference type="SUPFAM" id="SSF47954">
    <property type="entry name" value="Cyclin-like"/>
    <property type="match status" value="2"/>
</dbReference>
<proteinExistence type="inferred from homology"/>
<feature type="domain" description="Cyclin-like" evidence="5">
    <location>
        <begin position="82"/>
        <end position="167"/>
    </location>
</feature>
<evidence type="ECO:0000256" key="3">
    <source>
        <dbReference type="ARBA" id="ARBA00023306"/>
    </source>
</evidence>
<dbReference type="Gene3D" id="1.10.472.10">
    <property type="entry name" value="Cyclin-like"/>
    <property type="match status" value="2"/>
</dbReference>
<dbReference type="Pfam" id="PF00134">
    <property type="entry name" value="Cyclin_N"/>
    <property type="match status" value="1"/>
</dbReference>
<keyword evidence="3" id="KW-0131">Cell cycle</keyword>
<sequence length="302" mass="34830">MRFVQLTVIFQWTGSRMSAVDETVLYSPTFLSVDHDDEVLCGEYSQIIFDILYTQEEEQLAHDNFMKHQKEMTHYHRRVIVDWLADVCNEFQCVNETFFLSVKLLDRYLTLNRDVEKNDFQLVAVTCLSLAAKFEQGLSPSVAQLEEICDGAYAPEVIVDMEVSLLALLDFQVSLVHPMHFLRRYSRAAKCGYFAYNLSKYLCELSMTSAEHQLRKPSLLAAASVYAAQKMLGVEEPWTQQMTQYTSYQSPDVDKMGRQLLFLFVDQQHGSKDKNKEPCNALFRKYSAADHYSVSKISPHSF</sequence>
<organism evidence="7 8">
    <name type="scientific">Planoprotostelium fungivorum</name>
    <dbReference type="NCBI Taxonomy" id="1890364"/>
    <lineage>
        <taxon>Eukaryota</taxon>
        <taxon>Amoebozoa</taxon>
        <taxon>Evosea</taxon>
        <taxon>Variosea</taxon>
        <taxon>Cavosteliida</taxon>
        <taxon>Cavosteliaceae</taxon>
        <taxon>Planoprotostelium</taxon>
    </lineage>
</organism>
<dbReference type="InterPro" id="IPR004367">
    <property type="entry name" value="Cyclin_C-dom"/>
</dbReference>
<dbReference type="GO" id="GO:0051301">
    <property type="term" value="P:cell division"/>
    <property type="evidence" value="ECO:0007669"/>
    <property type="project" value="UniProtKB-KW"/>
</dbReference>
<dbReference type="GO" id="GO:0016538">
    <property type="term" value="F:cyclin-dependent protein serine/threonine kinase regulator activity"/>
    <property type="evidence" value="ECO:0007669"/>
    <property type="project" value="InterPro"/>
</dbReference>
<dbReference type="InterPro" id="IPR013763">
    <property type="entry name" value="Cyclin-like_dom"/>
</dbReference>
<dbReference type="PANTHER" id="PTHR10177">
    <property type="entry name" value="CYCLINS"/>
    <property type="match status" value="1"/>
</dbReference>
<keyword evidence="2 4" id="KW-0195">Cyclin</keyword>
<feature type="domain" description="Cyclin-like" evidence="5">
    <location>
        <begin position="180"/>
        <end position="262"/>
    </location>
</feature>
<keyword evidence="1" id="KW-0132">Cell division</keyword>
<evidence type="ECO:0000313" key="7">
    <source>
        <dbReference type="EMBL" id="PRP88577.1"/>
    </source>
</evidence>
<dbReference type="InterPro" id="IPR046965">
    <property type="entry name" value="Cyclin_A/B-like"/>
</dbReference>
<dbReference type="InParanoid" id="A0A2P6NXA1"/>
<accession>A0A2P6NXA1</accession>